<evidence type="ECO:0000256" key="1">
    <source>
        <dbReference type="ARBA" id="ARBA00022649"/>
    </source>
</evidence>
<dbReference type="Pfam" id="PF05016">
    <property type="entry name" value="ParE_toxin"/>
    <property type="match status" value="1"/>
</dbReference>
<gene>
    <name evidence="2" type="ORF">DesU5LDRAFT_3545</name>
</gene>
<organism evidence="2">
    <name type="scientific">Desulfovibrio sp. U5L</name>
    <dbReference type="NCBI Taxonomy" id="596152"/>
    <lineage>
        <taxon>Bacteria</taxon>
        <taxon>Pseudomonadati</taxon>
        <taxon>Thermodesulfobacteriota</taxon>
        <taxon>Desulfovibrionia</taxon>
        <taxon>Desulfovibrionales</taxon>
        <taxon>Desulfovibrionaceae</taxon>
        <taxon>Desulfovibrio</taxon>
    </lineage>
</organism>
<dbReference type="PANTHER" id="PTHR38813:SF1">
    <property type="entry name" value="TOXIN RELE1-RELATED"/>
    <property type="match status" value="1"/>
</dbReference>
<sequence>MAYRIELTPAAGRDFKRLPESVRRRIAPRIDALADEPRPAGVLSLTGMHGYYRLRVGDYRVIYKVEDDHLLVLVIRVANRREAYR</sequence>
<dbReference type="HOGENOM" id="CLU_155761_3_0_7"/>
<dbReference type="SUPFAM" id="SSF143011">
    <property type="entry name" value="RelE-like"/>
    <property type="match status" value="1"/>
</dbReference>
<dbReference type="InterPro" id="IPR007712">
    <property type="entry name" value="RelE/ParE_toxin"/>
</dbReference>
<dbReference type="PANTHER" id="PTHR38813">
    <property type="match status" value="1"/>
</dbReference>
<keyword evidence="1" id="KW-1277">Toxin-antitoxin system</keyword>
<protein>
    <submittedName>
        <fullName evidence="2">Addiction module toxin, RelE/StbE family</fullName>
    </submittedName>
</protein>
<proteinExistence type="predicted"/>
<dbReference type="STRING" id="596152.DesU5LDRAFT_3545"/>
<dbReference type="AlphaFoldDB" id="I2Q5W0"/>
<dbReference type="Gene3D" id="3.30.2310.20">
    <property type="entry name" value="RelE-like"/>
    <property type="match status" value="1"/>
</dbReference>
<name>I2Q5W0_9BACT</name>
<dbReference type="eggNOG" id="COG2026">
    <property type="taxonomic scope" value="Bacteria"/>
</dbReference>
<accession>I2Q5W0</accession>
<dbReference type="NCBIfam" id="TIGR02385">
    <property type="entry name" value="RelE_StbE"/>
    <property type="match status" value="1"/>
</dbReference>
<dbReference type="InterPro" id="IPR035093">
    <property type="entry name" value="RelE/ParE_toxin_dom_sf"/>
</dbReference>
<dbReference type="EMBL" id="JH600068">
    <property type="protein sequence ID" value="EIG55166.1"/>
    <property type="molecule type" value="Genomic_DNA"/>
</dbReference>
<evidence type="ECO:0000313" key="2">
    <source>
        <dbReference type="EMBL" id="EIG55166.1"/>
    </source>
</evidence>
<dbReference type="InterPro" id="IPR052747">
    <property type="entry name" value="TA_system_RelE_toxin"/>
</dbReference>
<reference evidence="2" key="1">
    <citation type="submission" date="2011-11" db="EMBL/GenBank/DDBJ databases">
        <title>Improved High-Quality Draft sequence of Desulfovibrio sp. U5L.</title>
        <authorList>
            <consortium name="US DOE Joint Genome Institute"/>
            <person name="Lucas S."/>
            <person name="Han J."/>
            <person name="Lapidus A."/>
            <person name="Cheng J.-F."/>
            <person name="Goodwin L."/>
            <person name="Pitluck S."/>
            <person name="Peters L."/>
            <person name="Ovchinnikova G."/>
            <person name="Held B."/>
            <person name="Detter J.C."/>
            <person name="Han C."/>
            <person name="Tapia R."/>
            <person name="Land M."/>
            <person name="Hauser L."/>
            <person name="Kyrpides N."/>
            <person name="Ivanova N."/>
            <person name="Pagani I."/>
            <person name="Gabster J."/>
            <person name="Walker C."/>
            <person name="Stolyar S."/>
            <person name="Stahl D."/>
            <person name="Arkin A."/>
            <person name="Dehal P."/>
            <person name="Hazen T."/>
            <person name="Woyke T."/>
        </authorList>
    </citation>
    <scope>NUCLEOTIDE SEQUENCE [LARGE SCALE GENOMIC DNA]</scope>
    <source>
        <strain evidence="2">U5L</strain>
    </source>
</reference>
<dbReference type="OrthoDB" id="9797723at2"/>